<reference evidence="11" key="1">
    <citation type="submission" date="2011-06" db="EMBL/GenBank/DDBJ databases">
        <title>The complete genome of chromosome of Runella slithyformis DSM 19594.</title>
        <authorList>
            <consortium name="US DOE Joint Genome Institute (JGI-PGF)"/>
            <person name="Lucas S."/>
            <person name="Han J."/>
            <person name="Lapidus A."/>
            <person name="Bruce D."/>
            <person name="Goodwin L."/>
            <person name="Pitluck S."/>
            <person name="Peters L."/>
            <person name="Kyrpides N."/>
            <person name="Mavromatis K."/>
            <person name="Ivanova N."/>
            <person name="Ovchinnikova G."/>
            <person name="Zhang X."/>
            <person name="Misra M."/>
            <person name="Detter J.C."/>
            <person name="Tapia R."/>
            <person name="Han C."/>
            <person name="Land M."/>
            <person name="Hauser L."/>
            <person name="Markowitz V."/>
            <person name="Cheng J.-F."/>
            <person name="Hugenholtz P."/>
            <person name="Woyke T."/>
            <person name="Wu D."/>
            <person name="Tindall B."/>
            <person name="Faehrich R."/>
            <person name="Brambilla E."/>
            <person name="Klenk H.-P."/>
            <person name="Eisen J.A."/>
        </authorList>
    </citation>
    <scope>NUCLEOTIDE SEQUENCE [LARGE SCALE GENOMIC DNA]</scope>
    <source>
        <strain evidence="11">ATCC 29530 / DSM 19594 / LMG 11500 / NCIMB 11436 / LSU 4</strain>
    </source>
</reference>
<evidence type="ECO:0000256" key="4">
    <source>
        <dbReference type="ARBA" id="ARBA00022694"/>
    </source>
</evidence>
<sequence length="439" mass="49991">MLNAFLTFITEHQLFTPASRLLLTVSGGIDSVVLTELCRQAGFTFGIAHCNFQLRGDDSEADEAFVRALAHRCGAECYVRRFDAKTFAKNEGISTQMAARELRYPWFEELRQVHRYDYILTAHQQDDLLETILMNITRGTGLAGLYGILPKNGFIVRPLLFATRTEISTFLTQRRLTWREDSSNASVDYVRNRLRHDVIPTLRTINPNISAAAARLSERVKASETLLSAYTKGLEAEILQTDGATHRLFIAALEKQAAPLELLARWLSDFGFHYHQIKKIWTARNGQTGQRFFSSTHILTLDRGGWLVHPVQKPTEISYTLEEKDREIVYSEGCLQWVEVEKLSSEKNPNVAYLDADALAFPLTLRLWQPGDWLCPLGMQGKRKKISDFLVDVKVPRSLKGQVYVVESEGNIAWLVGFRGDERFKVNEKTTKILKFTKT</sequence>
<dbReference type="InterPro" id="IPR014729">
    <property type="entry name" value="Rossmann-like_a/b/a_fold"/>
</dbReference>
<evidence type="ECO:0000256" key="5">
    <source>
        <dbReference type="ARBA" id="ARBA00022741"/>
    </source>
</evidence>
<keyword evidence="6 8" id="KW-0067">ATP-binding</keyword>
<evidence type="ECO:0000256" key="7">
    <source>
        <dbReference type="ARBA" id="ARBA00048539"/>
    </source>
</evidence>
<dbReference type="CDD" id="cd01992">
    <property type="entry name" value="TilS_N"/>
    <property type="match status" value="1"/>
</dbReference>
<dbReference type="InterPro" id="IPR012094">
    <property type="entry name" value="tRNA_Ile_lys_synt"/>
</dbReference>
<dbReference type="AlphaFoldDB" id="A0A7U3ZNU7"/>
<keyword evidence="11" id="KW-1185">Reference proteome</keyword>
<comment type="function">
    <text evidence="8">Ligates lysine onto the cytidine present at position 34 of the AUA codon-specific tRNA(Ile) that contains the anticodon CAU, in an ATP-dependent manner. Cytidine is converted to lysidine, thus changing the amino acid specificity of the tRNA from methionine to isoleucine.</text>
</comment>
<keyword evidence="5 8" id="KW-0547">Nucleotide-binding</keyword>
<evidence type="ECO:0000256" key="2">
    <source>
        <dbReference type="ARBA" id="ARBA00022490"/>
    </source>
</evidence>
<keyword evidence="3 8" id="KW-0436">Ligase</keyword>
<evidence type="ECO:0000313" key="11">
    <source>
        <dbReference type="Proteomes" id="UP000000493"/>
    </source>
</evidence>
<dbReference type="PANTHER" id="PTHR43033">
    <property type="entry name" value="TRNA(ILE)-LYSIDINE SYNTHASE-RELATED"/>
    <property type="match status" value="1"/>
</dbReference>
<dbReference type="InterPro" id="IPR011063">
    <property type="entry name" value="TilS/TtcA_N"/>
</dbReference>
<evidence type="ECO:0000256" key="3">
    <source>
        <dbReference type="ARBA" id="ARBA00022598"/>
    </source>
</evidence>
<dbReference type="Pfam" id="PF01171">
    <property type="entry name" value="ATP_bind_3"/>
    <property type="match status" value="1"/>
</dbReference>
<evidence type="ECO:0000256" key="1">
    <source>
        <dbReference type="ARBA" id="ARBA00004496"/>
    </source>
</evidence>
<dbReference type="PANTHER" id="PTHR43033:SF1">
    <property type="entry name" value="TRNA(ILE)-LYSIDINE SYNTHASE-RELATED"/>
    <property type="match status" value="1"/>
</dbReference>
<keyword evidence="2 8" id="KW-0963">Cytoplasm</keyword>
<dbReference type="KEGG" id="rsi:Runsl_4302"/>
<dbReference type="Proteomes" id="UP000000493">
    <property type="component" value="Chromosome"/>
</dbReference>
<dbReference type="InterPro" id="IPR012796">
    <property type="entry name" value="Lysidine-tRNA-synth_C"/>
</dbReference>
<comment type="similarity">
    <text evidence="8">Belongs to the tRNA(Ile)-lysidine synthase family.</text>
</comment>
<protein>
    <recommendedName>
        <fullName evidence="8">tRNA(Ile)-lysidine synthase</fullName>
        <ecNumber evidence="8">6.3.4.19</ecNumber>
    </recommendedName>
    <alternativeName>
        <fullName evidence="8">tRNA(Ile)-2-lysyl-cytidine synthase</fullName>
    </alternativeName>
    <alternativeName>
        <fullName evidence="8">tRNA(Ile)-lysidine synthetase</fullName>
    </alternativeName>
</protein>
<dbReference type="Gene3D" id="3.40.50.620">
    <property type="entry name" value="HUPs"/>
    <property type="match status" value="1"/>
</dbReference>
<evidence type="ECO:0000256" key="8">
    <source>
        <dbReference type="HAMAP-Rule" id="MF_01161"/>
    </source>
</evidence>
<evidence type="ECO:0000256" key="6">
    <source>
        <dbReference type="ARBA" id="ARBA00022840"/>
    </source>
</evidence>
<dbReference type="SMART" id="SM00977">
    <property type="entry name" value="TilS_C"/>
    <property type="match status" value="1"/>
</dbReference>
<dbReference type="Pfam" id="PF11734">
    <property type="entry name" value="TilS_C"/>
    <property type="match status" value="1"/>
</dbReference>
<dbReference type="SUPFAM" id="SSF52402">
    <property type="entry name" value="Adenine nucleotide alpha hydrolases-like"/>
    <property type="match status" value="1"/>
</dbReference>
<evidence type="ECO:0000313" key="10">
    <source>
        <dbReference type="EMBL" id="AEI50640.1"/>
    </source>
</evidence>
<dbReference type="HAMAP" id="MF_01161">
    <property type="entry name" value="tRNA_Ile_lys_synt"/>
    <property type="match status" value="1"/>
</dbReference>
<dbReference type="GO" id="GO:0006400">
    <property type="term" value="P:tRNA modification"/>
    <property type="evidence" value="ECO:0007669"/>
    <property type="project" value="UniProtKB-UniRule"/>
</dbReference>
<name>A0A7U3ZNU7_RUNSL</name>
<dbReference type="SUPFAM" id="SSF56037">
    <property type="entry name" value="PheT/TilS domain"/>
    <property type="match status" value="1"/>
</dbReference>
<comment type="subcellular location">
    <subcellularLocation>
        <location evidence="1 8">Cytoplasm</location>
    </subcellularLocation>
</comment>
<gene>
    <name evidence="8" type="primary">tilS</name>
    <name evidence="10" type="ordered locus">Runsl_4302</name>
</gene>
<accession>A0A7U3ZNU7</accession>
<dbReference type="InterPro" id="IPR012795">
    <property type="entry name" value="tRNA_Ile_lys_synt_N"/>
</dbReference>
<dbReference type="GO" id="GO:0032267">
    <property type="term" value="F:tRNA(Ile)-lysidine synthase activity"/>
    <property type="evidence" value="ECO:0007669"/>
    <property type="project" value="UniProtKB-EC"/>
</dbReference>
<feature type="binding site" evidence="8">
    <location>
        <begin position="26"/>
        <end position="31"/>
    </location>
    <ligand>
        <name>ATP</name>
        <dbReference type="ChEBI" id="CHEBI:30616"/>
    </ligand>
</feature>
<proteinExistence type="inferred from homology"/>
<evidence type="ECO:0000259" key="9">
    <source>
        <dbReference type="SMART" id="SM00977"/>
    </source>
</evidence>
<dbReference type="GO" id="GO:0005737">
    <property type="term" value="C:cytoplasm"/>
    <property type="evidence" value="ECO:0007669"/>
    <property type="project" value="UniProtKB-SubCell"/>
</dbReference>
<keyword evidence="4 8" id="KW-0819">tRNA processing</keyword>
<comment type="domain">
    <text evidence="8">The N-terminal region contains the highly conserved SGGXDS motif, predicted to be a P-loop motif involved in ATP binding.</text>
</comment>
<organism evidence="10 11">
    <name type="scientific">Runella slithyformis (strain ATCC 29530 / DSM 19594 / LMG 11500 / NCIMB 11436 / LSU 4)</name>
    <dbReference type="NCBI Taxonomy" id="761193"/>
    <lineage>
        <taxon>Bacteria</taxon>
        <taxon>Pseudomonadati</taxon>
        <taxon>Bacteroidota</taxon>
        <taxon>Cytophagia</taxon>
        <taxon>Cytophagales</taxon>
        <taxon>Spirosomataceae</taxon>
        <taxon>Runella</taxon>
    </lineage>
</organism>
<dbReference type="NCBIfam" id="TIGR02433">
    <property type="entry name" value="lysidine_TilS_C"/>
    <property type="match status" value="1"/>
</dbReference>
<dbReference type="EC" id="6.3.4.19" evidence="8"/>
<dbReference type="EMBL" id="CP002859">
    <property type="protein sequence ID" value="AEI50640.1"/>
    <property type="molecule type" value="Genomic_DNA"/>
</dbReference>
<dbReference type="GO" id="GO:0005524">
    <property type="term" value="F:ATP binding"/>
    <property type="evidence" value="ECO:0007669"/>
    <property type="project" value="UniProtKB-UniRule"/>
</dbReference>
<dbReference type="NCBIfam" id="TIGR02432">
    <property type="entry name" value="lysidine_TilS_N"/>
    <property type="match status" value="1"/>
</dbReference>
<dbReference type="RefSeq" id="WP_013929936.1">
    <property type="nucleotide sequence ID" value="NC_015703.1"/>
</dbReference>
<reference evidence="10 11" key="2">
    <citation type="journal article" date="2012" name="Stand. Genomic Sci.">
        <title>Complete genome sequence of the aquatic bacterium Runella slithyformis type strain (LSU 4(T)).</title>
        <authorList>
            <person name="Copeland A."/>
            <person name="Zhang X."/>
            <person name="Misra M."/>
            <person name="Lapidus A."/>
            <person name="Nolan M."/>
            <person name="Lucas S."/>
            <person name="Deshpande S."/>
            <person name="Cheng J.F."/>
            <person name="Tapia R."/>
            <person name="Goodwin L.A."/>
            <person name="Pitluck S."/>
            <person name="Liolios K."/>
            <person name="Pagani I."/>
            <person name="Ivanova N."/>
            <person name="Mikhailova N."/>
            <person name="Pati A."/>
            <person name="Chen A."/>
            <person name="Palaniappan K."/>
            <person name="Land M."/>
            <person name="Hauser L."/>
            <person name="Pan C."/>
            <person name="Jeffries C.D."/>
            <person name="Detter J.C."/>
            <person name="Brambilla E.M."/>
            <person name="Rohde M."/>
            <person name="Djao O.D."/>
            <person name="Goker M."/>
            <person name="Sikorski J."/>
            <person name="Tindall B.J."/>
            <person name="Woyke T."/>
            <person name="Bristow J."/>
            <person name="Eisen J.A."/>
            <person name="Markowitz V."/>
            <person name="Hugenholtz P."/>
            <person name="Kyrpides N.C."/>
            <person name="Klenk H.P."/>
            <person name="Mavromatis K."/>
        </authorList>
    </citation>
    <scope>NUCLEOTIDE SEQUENCE [LARGE SCALE GENOMIC DNA]</scope>
    <source>
        <strain evidence="11">ATCC 29530 / DSM 19594 / LMG 11500 / NCIMB 11436 / LSU 4</strain>
    </source>
</reference>
<feature type="domain" description="Lysidine-tRNA(Ile) synthetase C-terminal" evidence="9">
    <location>
        <begin position="363"/>
        <end position="436"/>
    </location>
</feature>
<comment type="catalytic activity">
    <reaction evidence="7 8">
        <text>cytidine(34) in tRNA(Ile2) + L-lysine + ATP = lysidine(34) in tRNA(Ile2) + AMP + diphosphate + H(+)</text>
        <dbReference type="Rhea" id="RHEA:43744"/>
        <dbReference type="Rhea" id="RHEA-COMP:10625"/>
        <dbReference type="Rhea" id="RHEA-COMP:10670"/>
        <dbReference type="ChEBI" id="CHEBI:15378"/>
        <dbReference type="ChEBI" id="CHEBI:30616"/>
        <dbReference type="ChEBI" id="CHEBI:32551"/>
        <dbReference type="ChEBI" id="CHEBI:33019"/>
        <dbReference type="ChEBI" id="CHEBI:82748"/>
        <dbReference type="ChEBI" id="CHEBI:83665"/>
        <dbReference type="ChEBI" id="CHEBI:456215"/>
        <dbReference type="EC" id="6.3.4.19"/>
    </reaction>
</comment>